<dbReference type="AlphaFoldDB" id="A0AAD7UAQ9"/>
<evidence type="ECO:0000313" key="6">
    <source>
        <dbReference type="EMBL" id="KAJ8600517.1"/>
    </source>
</evidence>
<sequence length="627" mass="69759">MVLPKYFAVASTDQPECDVSVVVHRIDNVNEVSRRCEVSLTLSARWGNTEGVGALSACSTPHSNANSFAPVFELEALEVLASAPRQQQREDGRLRYYFRATVDVALGCPWRYPFEAHEVVLRFGTKNAKDVRLAPSPSEPSSLERRDADAFFQTGPHVSCRIGRDPESRRTVAEFRVRLRRRGHQFGAYAVVLLAVLSCCYWCLATALPSTPVHLAQLAGVVGVVLAHGVLLPPQAPAHYTAVAAACVASGSIFLVGAAWRILTALLATSEVARLAPSDVCPPFPAGSTEVDYFREYFRDASVVAAKWRNYAAYFEQLDPKVRDYFRRLAVKDAQRYEKANPVEARSTYGTDLWKVLDPSSYNDLYLAAARHGFFFKVLAPPRPPPWFVFVVGGLGSGKSKVVDYLRSRAYNASSRLINVCTDDFAEKHPDFNGSSRERGFCADDEDIEIERWARRPTDGMVVDILKHRHSFIFESTIMGPLEDNLKYIVPCKNAGYRVRVILVFAPVIVALQRCEQRDRSPSATRITKSHDAIAPSFLELCKDGGAYIDWVTVVDNSRDLQPNRLEPFVRRGLVPFEGRWDPAKDFDKLRAVVSTLKAMETVADTAAISEPEPEEDTDTDDGAITD</sequence>
<keyword evidence="1" id="KW-0547">Nucleotide-binding</keyword>
<organism evidence="6 7">
    <name type="scientific">Chrysophaeum taylorii</name>
    <dbReference type="NCBI Taxonomy" id="2483200"/>
    <lineage>
        <taxon>Eukaryota</taxon>
        <taxon>Sar</taxon>
        <taxon>Stramenopiles</taxon>
        <taxon>Ochrophyta</taxon>
        <taxon>Pelagophyceae</taxon>
        <taxon>Pelagomonadales</taxon>
        <taxon>Pelagomonadaceae</taxon>
        <taxon>Chrysophaeum</taxon>
    </lineage>
</organism>
<gene>
    <name evidence="6" type="ORF">CTAYLR_009218</name>
</gene>
<dbReference type="Gene3D" id="3.40.50.300">
    <property type="entry name" value="P-loop containing nucleotide triphosphate hydrolases"/>
    <property type="match status" value="1"/>
</dbReference>
<keyword evidence="4" id="KW-0472">Membrane</keyword>
<feature type="transmembrane region" description="Helical" evidence="4">
    <location>
        <begin position="240"/>
        <end position="260"/>
    </location>
</feature>
<feature type="compositionally biased region" description="Acidic residues" evidence="3">
    <location>
        <begin position="612"/>
        <end position="627"/>
    </location>
</feature>
<evidence type="ECO:0000256" key="2">
    <source>
        <dbReference type="ARBA" id="ARBA00022840"/>
    </source>
</evidence>
<dbReference type="SUPFAM" id="SSF52540">
    <property type="entry name" value="P-loop containing nucleoside triphosphate hydrolases"/>
    <property type="match status" value="1"/>
</dbReference>
<evidence type="ECO:0000256" key="3">
    <source>
        <dbReference type="SAM" id="MobiDB-lite"/>
    </source>
</evidence>
<keyword evidence="7" id="KW-1185">Reference proteome</keyword>
<reference evidence="6" key="1">
    <citation type="submission" date="2023-01" db="EMBL/GenBank/DDBJ databases">
        <title>Metagenome sequencing of chrysophaentin producing Chrysophaeum taylorii.</title>
        <authorList>
            <person name="Davison J."/>
            <person name="Bewley C."/>
        </authorList>
    </citation>
    <scope>NUCLEOTIDE SEQUENCE</scope>
    <source>
        <strain evidence="6">NIES-1699</strain>
    </source>
</reference>
<keyword evidence="4" id="KW-1133">Transmembrane helix</keyword>
<proteinExistence type="predicted"/>
<keyword evidence="2" id="KW-0067">ATP-binding</keyword>
<evidence type="ECO:0000256" key="4">
    <source>
        <dbReference type="SAM" id="Phobius"/>
    </source>
</evidence>
<evidence type="ECO:0000259" key="5">
    <source>
        <dbReference type="Pfam" id="PF06414"/>
    </source>
</evidence>
<accession>A0AAD7UAQ9</accession>
<dbReference type="InterPro" id="IPR027417">
    <property type="entry name" value="P-loop_NTPase"/>
</dbReference>
<dbReference type="GO" id="GO:0016301">
    <property type="term" value="F:kinase activity"/>
    <property type="evidence" value="ECO:0007669"/>
    <property type="project" value="InterPro"/>
</dbReference>
<name>A0AAD7UAQ9_9STRA</name>
<feature type="region of interest" description="Disordered" evidence="3">
    <location>
        <begin position="605"/>
        <end position="627"/>
    </location>
</feature>
<dbReference type="Proteomes" id="UP001230188">
    <property type="component" value="Unassembled WGS sequence"/>
</dbReference>
<feature type="transmembrane region" description="Helical" evidence="4">
    <location>
        <begin position="214"/>
        <end position="233"/>
    </location>
</feature>
<dbReference type="InterPro" id="IPR010488">
    <property type="entry name" value="Zeta_toxin_domain"/>
</dbReference>
<keyword evidence="4" id="KW-0812">Transmembrane</keyword>
<dbReference type="GO" id="GO:0005524">
    <property type="term" value="F:ATP binding"/>
    <property type="evidence" value="ECO:0007669"/>
    <property type="project" value="UniProtKB-KW"/>
</dbReference>
<comment type="caution">
    <text evidence="6">The sequence shown here is derived from an EMBL/GenBank/DDBJ whole genome shotgun (WGS) entry which is preliminary data.</text>
</comment>
<evidence type="ECO:0000256" key="1">
    <source>
        <dbReference type="ARBA" id="ARBA00022741"/>
    </source>
</evidence>
<feature type="transmembrane region" description="Helical" evidence="4">
    <location>
        <begin position="186"/>
        <end position="208"/>
    </location>
</feature>
<evidence type="ECO:0000313" key="7">
    <source>
        <dbReference type="Proteomes" id="UP001230188"/>
    </source>
</evidence>
<dbReference type="Pfam" id="PF06414">
    <property type="entry name" value="Zeta_toxin"/>
    <property type="match status" value="1"/>
</dbReference>
<feature type="domain" description="Zeta toxin" evidence="5">
    <location>
        <begin position="381"/>
        <end position="522"/>
    </location>
</feature>
<dbReference type="EMBL" id="JAQMWT010000504">
    <property type="protein sequence ID" value="KAJ8600517.1"/>
    <property type="molecule type" value="Genomic_DNA"/>
</dbReference>
<protein>
    <recommendedName>
        <fullName evidence="5">Zeta toxin domain-containing protein</fullName>
    </recommendedName>
</protein>